<dbReference type="SUPFAM" id="SSF56935">
    <property type="entry name" value="Porins"/>
    <property type="match status" value="1"/>
</dbReference>
<dbReference type="Proteomes" id="UP000283387">
    <property type="component" value="Unassembled WGS sequence"/>
</dbReference>
<dbReference type="SUPFAM" id="SSF49464">
    <property type="entry name" value="Carboxypeptidase regulatory domain-like"/>
    <property type="match status" value="1"/>
</dbReference>
<keyword evidence="9" id="KW-1185">Reference proteome</keyword>
<protein>
    <submittedName>
        <fullName evidence="8">TonB-linked SusC/RagA family outer membrane protein</fullName>
    </submittedName>
</protein>
<gene>
    <name evidence="8" type="ORF">BC643_2189</name>
</gene>
<organism evidence="8 9">
    <name type="scientific">Mangrovibacterium diazotrophicum</name>
    <dbReference type="NCBI Taxonomy" id="1261403"/>
    <lineage>
        <taxon>Bacteria</taxon>
        <taxon>Pseudomonadati</taxon>
        <taxon>Bacteroidota</taxon>
        <taxon>Bacteroidia</taxon>
        <taxon>Marinilabiliales</taxon>
        <taxon>Prolixibacteraceae</taxon>
        <taxon>Mangrovibacterium</taxon>
    </lineage>
</organism>
<dbReference type="InterPro" id="IPR008969">
    <property type="entry name" value="CarboxyPept-like_regulatory"/>
</dbReference>
<keyword evidence="1 5" id="KW-0813">Transport</keyword>
<dbReference type="Gene3D" id="2.170.130.10">
    <property type="entry name" value="TonB-dependent receptor, plug domain"/>
    <property type="match status" value="1"/>
</dbReference>
<dbReference type="PANTHER" id="PTHR30069">
    <property type="entry name" value="TONB-DEPENDENT OUTER MEMBRANE RECEPTOR"/>
    <property type="match status" value="1"/>
</dbReference>
<dbReference type="FunFam" id="2.60.40.1120:FF:000003">
    <property type="entry name" value="Outer membrane protein Omp121"/>
    <property type="match status" value="1"/>
</dbReference>
<dbReference type="SMART" id="SM00965">
    <property type="entry name" value="STN"/>
    <property type="match status" value="1"/>
</dbReference>
<feature type="region of interest" description="Disordered" evidence="6">
    <location>
        <begin position="115"/>
        <end position="136"/>
    </location>
</feature>
<reference evidence="8 9" key="1">
    <citation type="submission" date="2018-09" db="EMBL/GenBank/DDBJ databases">
        <title>Genomic Encyclopedia of Archaeal and Bacterial Type Strains, Phase II (KMG-II): from individual species to whole genera.</title>
        <authorList>
            <person name="Goeker M."/>
        </authorList>
    </citation>
    <scope>NUCLEOTIDE SEQUENCE [LARGE SCALE GENOMIC DNA]</scope>
    <source>
        <strain evidence="8 9">DSM 27148</strain>
    </source>
</reference>
<dbReference type="PROSITE" id="PS52016">
    <property type="entry name" value="TONB_DEPENDENT_REC_3"/>
    <property type="match status" value="1"/>
</dbReference>
<keyword evidence="5" id="KW-0812">Transmembrane</keyword>
<dbReference type="Pfam" id="PF07715">
    <property type="entry name" value="Plug"/>
    <property type="match status" value="1"/>
</dbReference>
<evidence type="ECO:0000256" key="5">
    <source>
        <dbReference type="PROSITE-ProRule" id="PRU01360"/>
    </source>
</evidence>
<dbReference type="GO" id="GO:0009279">
    <property type="term" value="C:cell outer membrane"/>
    <property type="evidence" value="ECO:0007669"/>
    <property type="project" value="UniProtKB-SubCell"/>
</dbReference>
<dbReference type="EMBL" id="RAPN01000001">
    <property type="protein sequence ID" value="RKD91822.1"/>
    <property type="molecule type" value="Genomic_DNA"/>
</dbReference>
<evidence type="ECO:0000256" key="1">
    <source>
        <dbReference type="ARBA" id="ARBA00022448"/>
    </source>
</evidence>
<evidence type="ECO:0000256" key="3">
    <source>
        <dbReference type="ARBA" id="ARBA00023136"/>
    </source>
</evidence>
<keyword evidence="5" id="KW-1134">Transmembrane beta strand</keyword>
<comment type="subcellular location">
    <subcellularLocation>
        <location evidence="5">Cell outer membrane</location>
        <topology evidence="5">Multi-pass membrane protein</topology>
    </subcellularLocation>
</comment>
<keyword evidence="2" id="KW-0732">Signal</keyword>
<dbReference type="AlphaFoldDB" id="A0A419W8W1"/>
<dbReference type="Pfam" id="PF07660">
    <property type="entry name" value="STN"/>
    <property type="match status" value="1"/>
</dbReference>
<dbReference type="InterPro" id="IPR011662">
    <property type="entry name" value="Secretin/TonB_short_N"/>
</dbReference>
<accession>A0A419W8W1</accession>
<evidence type="ECO:0000259" key="7">
    <source>
        <dbReference type="SMART" id="SM00965"/>
    </source>
</evidence>
<dbReference type="PANTHER" id="PTHR30069:SF29">
    <property type="entry name" value="HEMOGLOBIN AND HEMOGLOBIN-HAPTOGLOBIN-BINDING PROTEIN 1-RELATED"/>
    <property type="match status" value="1"/>
</dbReference>
<comment type="caution">
    <text evidence="8">The sequence shown here is derived from an EMBL/GenBank/DDBJ whole genome shotgun (WGS) entry which is preliminary data.</text>
</comment>
<dbReference type="FunFam" id="2.170.130.10:FF:000003">
    <property type="entry name" value="SusC/RagA family TonB-linked outer membrane protein"/>
    <property type="match status" value="1"/>
</dbReference>
<name>A0A419W8W1_9BACT</name>
<comment type="similarity">
    <text evidence="5">Belongs to the TonB-dependent receptor family.</text>
</comment>
<dbReference type="NCBIfam" id="TIGR04056">
    <property type="entry name" value="OMP_RagA_SusC"/>
    <property type="match status" value="1"/>
</dbReference>
<dbReference type="InterPro" id="IPR012910">
    <property type="entry name" value="Plug_dom"/>
</dbReference>
<dbReference type="InterPro" id="IPR039426">
    <property type="entry name" value="TonB-dep_rcpt-like"/>
</dbReference>
<proteinExistence type="inferred from homology"/>
<dbReference type="NCBIfam" id="TIGR04057">
    <property type="entry name" value="SusC_RagA_signa"/>
    <property type="match status" value="1"/>
</dbReference>
<evidence type="ECO:0000256" key="6">
    <source>
        <dbReference type="SAM" id="MobiDB-lite"/>
    </source>
</evidence>
<dbReference type="Pfam" id="PF13715">
    <property type="entry name" value="CarbopepD_reg_2"/>
    <property type="match status" value="1"/>
</dbReference>
<keyword evidence="3 5" id="KW-0472">Membrane</keyword>
<sequence>MARGNTRGLLKVLKIMKLSVFLVLVFALQGFAGKSYSQRTQLTLQLNNVKVLNVLNEIENSTKYYFLFNKDLIDVNRIVSVSANQEELESVLKDLFEGTNVSFVISDRQIVLTTEGSNNSQQEEKRKVTGKVTDSSGEPLPGVTVVVKGTAQGAITDMNGNYNITDVPGSAALQFSFIGLESQEVLVGNQSIINVTMQEGLVGIDEVVAIGYGTQKRATVTGSVVSTAGDELLKTPEPNVANSLIGRLPGLITNNRTGEPGYESTEILIRGRSTLGDNSPLIVVDGVADRAGGFNNIDANDIESITVLKDASAAIYGSRAANGVILVTTKRGKAGKPIVRLSSNYGLRQPTVLPDMLNSADYAVALNEIETDIYGRNPLYNDEQIQKFRDGSDPTNYPNINWMDETLRNVAPQTQHNLSISGGAEKVKYFISAGYQFQDNYYHNSASNYKQYNLRSNIDVQATDYLKLFVNISLRQEDRNSPHYGSEAIWRYLVKGDPRVNIRWPENGLPVLAPQDDFNPVTCADGTMGYQKNNASYVNADMGFSLDLSSITEGLAFDGGMYIDRSDNFYKHFQKAFFLYGYDVNSDEYFARQYGPSNAALNESMSQNLGITLNAKLSYSRTFNDAHNLSAFVAYEQYESKYDYLYGRRQDFVSTTIEQLFAGDKETAQNDGSASETGRMNYFGRVDYSYKEKYLAQFNFRYDGSENFPKGHRFGFFPGASIGWRASEEDFWKENLSFIDYFKLKASWGQMGNDRIGKYQFLTTYTYDWNALLGGDTPVSQAGIRQVRTANPNVRWEVSTTSNIGFESKFLRHFSLDLDLFKTKRTDILASGASYVPQYTGLSLPAENIGECETKGLETVLGYNKRFGKLGFNASANFSYAKSEILYFDEPATTLEWQKQTGKSIGAGWVLYDAIGIFRTQDDLDNNPHLSNAKLGDLIFRDVNEDGVIDGNDKIRPDKTTTPEIVYGLNLGFNYKNFGLSMLWQGATNVWQYLFFESGSIGNFTQDYFDNRWTHLNINAKYPRIYDREVTSTAQKNTFFLKDATYLRLKNIELSYTLPDRLLQRLPFKDLRVYTSASNLLTFTGLKDVDPETTEGGQGFAAWSTPQSRVFNFGLNLTF</sequence>
<evidence type="ECO:0000256" key="2">
    <source>
        <dbReference type="ARBA" id="ARBA00022729"/>
    </source>
</evidence>
<dbReference type="InterPro" id="IPR023997">
    <property type="entry name" value="TonB-dep_OMP_SusC/RagA_CS"/>
</dbReference>
<evidence type="ECO:0000313" key="9">
    <source>
        <dbReference type="Proteomes" id="UP000283387"/>
    </source>
</evidence>
<feature type="domain" description="Secretin/TonB short N-terminal" evidence="7">
    <location>
        <begin position="64"/>
        <end position="115"/>
    </location>
</feature>
<dbReference type="GO" id="GO:0015344">
    <property type="term" value="F:siderophore uptake transmembrane transporter activity"/>
    <property type="evidence" value="ECO:0007669"/>
    <property type="project" value="TreeGrafter"/>
</dbReference>
<dbReference type="GO" id="GO:0044718">
    <property type="term" value="P:siderophore transmembrane transport"/>
    <property type="evidence" value="ECO:0007669"/>
    <property type="project" value="TreeGrafter"/>
</dbReference>
<dbReference type="InterPro" id="IPR023996">
    <property type="entry name" value="TonB-dep_OMP_SusC/RagA"/>
</dbReference>
<evidence type="ECO:0000313" key="8">
    <source>
        <dbReference type="EMBL" id="RKD91822.1"/>
    </source>
</evidence>
<dbReference type="Gene3D" id="2.60.40.1120">
    <property type="entry name" value="Carboxypeptidase-like, regulatory domain"/>
    <property type="match status" value="1"/>
</dbReference>
<evidence type="ECO:0000256" key="4">
    <source>
        <dbReference type="ARBA" id="ARBA00023237"/>
    </source>
</evidence>
<keyword evidence="4 5" id="KW-0998">Cell outer membrane</keyword>
<dbReference type="InterPro" id="IPR037066">
    <property type="entry name" value="Plug_dom_sf"/>
</dbReference>